<dbReference type="AlphaFoldDB" id="M2VS76"/>
<dbReference type="Proteomes" id="UP000030680">
    <property type="component" value="Unassembled WGS sequence"/>
</dbReference>
<feature type="chain" id="PRO_5004027735" evidence="1">
    <location>
        <begin position="20"/>
        <end position="447"/>
    </location>
</feature>
<organism evidence="2 3">
    <name type="scientific">Galdieria sulphuraria</name>
    <name type="common">Red alga</name>
    <dbReference type="NCBI Taxonomy" id="130081"/>
    <lineage>
        <taxon>Eukaryota</taxon>
        <taxon>Rhodophyta</taxon>
        <taxon>Bangiophyceae</taxon>
        <taxon>Galdieriales</taxon>
        <taxon>Galdieriaceae</taxon>
        <taxon>Galdieria</taxon>
    </lineage>
</organism>
<feature type="signal peptide" evidence="1">
    <location>
        <begin position="1"/>
        <end position="19"/>
    </location>
</feature>
<evidence type="ECO:0000256" key="1">
    <source>
        <dbReference type="SAM" id="SignalP"/>
    </source>
</evidence>
<keyword evidence="3" id="KW-1185">Reference proteome</keyword>
<feature type="non-terminal residue" evidence="2">
    <location>
        <position position="447"/>
    </location>
</feature>
<accession>M2VS76</accession>
<dbReference type="RefSeq" id="XP_005702486.1">
    <property type="nucleotide sequence ID" value="XM_005702429.2"/>
</dbReference>
<evidence type="ECO:0000313" key="3">
    <source>
        <dbReference type="Proteomes" id="UP000030680"/>
    </source>
</evidence>
<dbReference type="OrthoDB" id="12709at2759"/>
<protein>
    <submittedName>
        <fullName evidence="2">Uncharacterized protein</fullName>
    </submittedName>
</protein>
<proteinExistence type="predicted"/>
<dbReference type="KEGG" id="gsl:Gasu_63760"/>
<reference evidence="3" key="1">
    <citation type="journal article" date="2013" name="Science">
        <title>Gene transfer from bacteria and archaea facilitated evolution of an extremophilic eukaryote.</title>
        <authorList>
            <person name="Schonknecht G."/>
            <person name="Chen W.H."/>
            <person name="Ternes C.M."/>
            <person name="Barbier G.G."/>
            <person name="Shrestha R.P."/>
            <person name="Stanke M."/>
            <person name="Brautigam A."/>
            <person name="Baker B.J."/>
            <person name="Banfield J.F."/>
            <person name="Garavito R.M."/>
            <person name="Carr K."/>
            <person name="Wilkerson C."/>
            <person name="Rensing S.A."/>
            <person name="Gagneul D."/>
            <person name="Dickenson N.E."/>
            <person name="Oesterhelt C."/>
            <person name="Lercher M.J."/>
            <person name="Weber A.P."/>
        </authorList>
    </citation>
    <scope>NUCLEOTIDE SEQUENCE [LARGE SCALE GENOMIC DNA]</scope>
    <source>
        <strain evidence="3">074W</strain>
    </source>
</reference>
<dbReference type="GeneID" id="17084959"/>
<keyword evidence="1" id="KW-0732">Signal</keyword>
<dbReference type="EMBL" id="KB454686">
    <property type="protein sequence ID" value="EME25966.1"/>
    <property type="molecule type" value="Genomic_DNA"/>
</dbReference>
<evidence type="ECO:0000313" key="2">
    <source>
        <dbReference type="EMBL" id="EME25966.1"/>
    </source>
</evidence>
<name>M2VS76_GALSU</name>
<sequence>MVTVVSLLLFLIVWDILYSDISSVKSSVEDLSSTIQEEASKEGIAMTSLYLSVNTVSSLNSSITQGLINYLNYADRYARTGDDTYFTDMLNELTSVENATSQALSTLNSMLSSSSTLNSSSATLLSSLISDAKSSLTAVQSVTTYVSSMDKSTTESMEVVSSSISTLQSQLNSQVSSLRGLIYSLENNFTVSSTFTSESGDLVLGGLDTTWSSVGLNLPSSDEWSLSLKSNEVLEVSTSGVQWNAGDFSVSLSSDGSFVMNDGFTAGIVNQESPLVEFNNNSINLLNGVMSLSPALITVTVDEGSSSLRWTGDNWGLTVGEGRIQMSENDVSLSGLDTVSFTEDQVTIAVGNGSSYLSWNPTQFSVGFVDGGLPAMTLSNNQLLFGQVDTLVFSSGQVNFTNDSGEVINVGSGVVSTSTLNFSETLTSSSPYPLEFVNSSVTLTVDG</sequence>
<gene>
    <name evidence="2" type="ORF">Gasu_63760</name>
</gene>